<proteinExistence type="predicted"/>
<comment type="caution">
    <text evidence="1">The sequence shown here is derived from an EMBL/GenBank/DDBJ whole genome shotgun (WGS) entry which is preliminary data.</text>
</comment>
<name>A0A8T1V8M4_9STRA</name>
<sequence>MAISSTEHLNLFQFLLTNDAGRKYLNAQSHTKGKTAVVGECGGGNMVQWESDGLIKSVLRGHSAVARWFHGNGLVQYKNDEVTDRERAMSAFGYPQDKRVSNRSVMEWALEYGDIALAEYFLLPGRCVLDYGRRCSRPEIIEWKLDCGYFERDLRDALTAVHYTVKAG</sequence>
<evidence type="ECO:0000313" key="2">
    <source>
        <dbReference type="Proteomes" id="UP000694044"/>
    </source>
</evidence>
<dbReference type="Proteomes" id="UP000694044">
    <property type="component" value="Unassembled WGS sequence"/>
</dbReference>
<keyword evidence="2" id="KW-1185">Reference proteome</keyword>
<dbReference type="EMBL" id="JAGDFM010000640">
    <property type="protein sequence ID" value="KAG7376683.1"/>
    <property type="molecule type" value="Genomic_DNA"/>
</dbReference>
<dbReference type="OrthoDB" id="113235at2759"/>
<gene>
    <name evidence="1" type="primary">ERCC6_16</name>
    <name evidence="1" type="ORF">PHYPSEUDO_012921</name>
</gene>
<dbReference type="AlphaFoldDB" id="A0A8T1V8M4"/>
<protein>
    <submittedName>
        <fullName evidence="1">DNA excision repair protein ERCC-6</fullName>
    </submittedName>
</protein>
<organism evidence="1 2">
    <name type="scientific">Phytophthora pseudosyringae</name>
    <dbReference type="NCBI Taxonomy" id="221518"/>
    <lineage>
        <taxon>Eukaryota</taxon>
        <taxon>Sar</taxon>
        <taxon>Stramenopiles</taxon>
        <taxon>Oomycota</taxon>
        <taxon>Peronosporomycetes</taxon>
        <taxon>Peronosporales</taxon>
        <taxon>Peronosporaceae</taxon>
        <taxon>Phytophthora</taxon>
    </lineage>
</organism>
<evidence type="ECO:0000313" key="1">
    <source>
        <dbReference type="EMBL" id="KAG7376683.1"/>
    </source>
</evidence>
<accession>A0A8T1V8M4</accession>
<reference evidence="1" key="1">
    <citation type="submission" date="2021-02" db="EMBL/GenBank/DDBJ databases">
        <authorList>
            <person name="Palmer J.M."/>
        </authorList>
    </citation>
    <scope>NUCLEOTIDE SEQUENCE</scope>
    <source>
        <strain evidence="1">SCRP734</strain>
    </source>
</reference>